<feature type="transmembrane region" description="Helical" evidence="1">
    <location>
        <begin position="125"/>
        <end position="143"/>
    </location>
</feature>
<dbReference type="Proteomes" id="UP001272242">
    <property type="component" value="Unassembled WGS sequence"/>
</dbReference>
<keyword evidence="1" id="KW-0472">Membrane</keyword>
<organism evidence="3 4">
    <name type="scientific">Gemmata algarum</name>
    <dbReference type="NCBI Taxonomy" id="2975278"/>
    <lineage>
        <taxon>Bacteria</taxon>
        <taxon>Pseudomonadati</taxon>
        <taxon>Planctomycetota</taxon>
        <taxon>Planctomycetia</taxon>
        <taxon>Gemmatales</taxon>
        <taxon>Gemmataceae</taxon>
        <taxon>Gemmata</taxon>
    </lineage>
</organism>
<dbReference type="EMBL" id="JAXBLV010000236">
    <property type="protein sequence ID" value="MDY3563361.1"/>
    <property type="molecule type" value="Genomic_DNA"/>
</dbReference>
<reference evidence="4" key="1">
    <citation type="journal article" date="2023" name="Mar. Drugs">
        <title>Gemmata algarum, a Novel Planctomycete Isolated from an Algal Mat, Displays Antimicrobial Activity.</title>
        <authorList>
            <person name="Kumar G."/>
            <person name="Kallscheuer N."/>
            <person name="Kashif M."/>
            <person name="Ahamad S."/>
            <person name="Jagadeeshwari U."/>
            <person name="Pannikurungottu S."/>
            <person name="Haufschild T."/>
            <person name="Kabuu M."/>
            <person name="Sasikala C."/>
            <person name="Jogler C."/>
            <person name="Ramana C."/>
        </authorList>
    </citation>
    <scope>NUCLEOTIDE SEQUENCE [LARGE SCALE GENOMIC DNA]</scope>
    <source>
        <strain evidence="4">JC673</strain>
    </source>
</reference>
<comment type="caution">
    <text evidence="3">The sequence shown here is derived from an EMBL/GenBank/DDBJ whole genome shotgun (WGS) entry which is preliminary data.</text>
</comment>
<evidence type="ECO:0000313" key="3">
    <source>
        <dbReference type="EMBL" id="MDY3563361.1"/>
    </source>
</evidence>
<feature type="signal peptide" evidence="2">
    <location>
        <begin position="1"/>
        <end position="28"/>
    </location>
</feature>
<name>A0ABU5F6Z3_9BACT</name>
<accession>A0ABU5F6Z3</accession>
<evidence type="ECO:0008006" key="5">
    <source>
        <dbReference type="Google" id="ProtNLM"/>
    </source>
</evidence>
<feature type="transmembrane region" description="Helical" evidence="1">
    <location>
        <begin position="149"/>
        <end position="169"/>
    </location>
</feature>
<evidence type="ECO:0000256" key="1">
    <source>
        <dbReference type="SAM" id="Phobius"/>
    </source>
</evidence>
<sequence>MRLVRPRLCELLGLVALAAALVAVAPFAAARSGDALPALAEVMAQTERGVFPVYVGQSEALPDGTPVAHAPAYNTAAALLHLATLKRLTPAAVRALIDAACAAGGLFAMYFGLRAALGARRWARALIAALYVLLAGVVWQAGFGSPTGLAAVPCAPLLLCGFVAGSRAPDSRTAGRTAAALALLWMSDPPAGLAGTVLTVAWLAGLVAYHRRLSVAGAALATVALFAVLAAWHFVSARALGTFDGSVRWADQCALPVAAACVAAALALQYRLETDPCEVTAEYVRESGEVVPLGRLGRAAAVGALGLSLAVLAATVVLLVPRPPREPTAGEVEGPHTALVSGCDPALDNRLIGPAGGPARATLANLDRVPIQTEGAGKPELVGAEYVPVHDHTARPFQYVRAEPNRNYLVTLSYWAKNYRGALHIRSGGTSRTFPLPDDSGGMQTLRVPVRTGEGPAAVIELYVTGKTTATTEGTGMGCACAGVSVYRPEELPIRVTSLLPYRALTNAPDDGWGLETHRRFVPGYRAFVNGARADVAGSPAGAVLIPLQPGPNTVELVYRGTAAMRCAFGLSAAGWLVLAAAAVRGRFRRAADRAEVAPGPGARAPTRAA</sequence>
<evidence type="ECO:0000256" key="2">
    <source>
        <dbReference type="SAM" id="SignalP"/>
    </source>
</evidence>
<feature type="chain" id="PRO_5046001047" description="Membrane protein 6-pyruvoyl-tetrahydropterin synthase-related domain-containing protein" evidence="2">
    <location>
        <begin position="29"/>
        <end position="610"/>
    </location>
</feature>
<protein>
    <recommendedName>
        <fullName evidence="5">Membrane protein 6-pyruvoyl-tetrahydropterin synthase-related domain-containing protein</fullName>
    </recommendedName>
</protein>
<gene>
    <name evidence="3" type="ORF">R5W23_004863</name>
</gene>
<feature type="transmembrane region" description="Helical" evidence="1">
    <location>
        <begin position="190"/>
        <end position="209"/>
    </location>
</feature>
<keyword evidence="1" id="KW-1133">Transmembrane helix</keyword>
<feature type="transmembrane region" description="Helical" evidence="1">
    <location>
        <begin position="563"/>
        <end position="584"/>
    </location>
</feature>
<keyword evidence="2" id="KW-0732">Signal</keyword>
<keyword evidence="1" id="KW-0812">Transmembrane</keyword>
<dbReference type="RefSeq" id="WP_320689574.1">
    <property type="nucleotide sequence ID" value="NZ_JAXBLV010000236.1"/>
</dbReference>
<proteinExistence type="predicted"/>
<feature type="transmembrane region" description="Helical" evidence="1">
    <location>
        <begin position="215"/>
        <end position="235"/>
    </location>
</feature>
<feature type="transmembrane region" description="Helical" evidence="1">
    <location>
        <begin position="299"/>
        <end position="320"/>
    </location>
</feature>
<keyword evidence="4" id="KW-1185">Reference proteome</keyword>
<feature type="transmembrane region" description="Helical" evidence="1">
    <location>
        <begin position="91"/>
        <end position="113"/>
    </location>
</feature>
<evidence type="ECO:0000313" key="4">
    <source>
        <dbReference type="Proteomes" id="UP001272242"/>
    </source>
</evidence>